<gene>
    <name evidence="1" type="ORF">AVEN_75689_1</name>
</gene>
<dbReference type="AlphaFoldDB" id="A0A4Y2VEU8"/>
<proteinExistence type="predicted"/>
<reference evidence="1 2" key="1">
    <citation type="journal article" date="2019" name="Sci. Rep.">
        <title>Orb-weaving spider Araneus ventricosus genome elucidates the spidroin gene catalogue.</title>
        <authorList>
            <person name="Kono N."/>
            <person name="Nakamura H."/>
            <person name="Ohtoshi R."/>
            <person name="Moran D.A.P."/>
            <person name="Shinohara A."/>
            <person name="Yoshida Y."/>
            <person name="Fujiwara M."/>
            <person name="Mori M."/>
            <person name="Tomita M."/>
            <person name="Arakawa K."/>
        </authorList>
    </citation>
    <scope>NUCLEOTIDE SEQUENCE [LARGE SCALE GENOMIC DNA]</scope>
</reference>
<keyword evidence="2" id="KW-1185">Reference proteome</keyword>
<name>A0A4Y2VEU8_ARAVE</name>
<evidence type="ECO:0000313" key="2">
    <source>
        <dbReference type="Proteomes" id="UP000499080"/>
    </source>
</evidence>
<accession>A0A4Y2VEU8</accession>
<protein>
    <submittedName>
        <fullName evidence="1">Uncharacterized protein</fullName>
    </submittedName>
</protein>
<dbReference type="EMBL" id="BGPR01046146">
    <property type="protein sequence ID" value="GBO23111.1"/>
    <property type="molecule type" value="Genomic_DNA"/>
</dbReference>
<sequence length="97" mass="11372">MLFVNIVGEINSDFRDQIYKISVHFTYRLNYICCDETCLEEQKCGFCVYRTARYSFWYLMACLEDLDASAAGIDPVFWFLIPGERALHSYTIMRGRG</sequence>
<organism evidence="1 2">
    <name type="scientific">Araneus ventricosus</name>
    <name type="common">Orbweaver spider</name>
    <name type="synonym">Epeira ventricosa</name>
    <dbReference type="NCBI Taxonomy" id="182803"/>
    <lineage>
        <taxon>Eukaryota</taxon>
        <taxon>Metazoa</taxon>
        <taxon>Ecdysozoa</taxon>
        <taxon>Arthropoda</taxon>
        <taxon>Chelicerata</taxon>
        <taxon>Arachnida</taxon>
        <taxon>Araneae</taxon>
        <taxon>Araneomorphae</taxon>
        <taxon>Entelegynae</taxon>
        <taxon>Araneoidea</taxon>
        <taxon>Araneidae</taxon>
        <taxon>Araneus</taxon>
    </lineage>
</organism>
<dbReference type="Proteomes" id="UP000499080">
    <property type="component" value="Unassembled WGS sequence"/>
</dbReference>
<evidence type="ECO:0000313" key="1">
    <source>
        <dbReference type="EMBL" id="GBO23111.1"/>
    </source>
</evidence>
<comment type="caution">
    <text evidence="1">The sequence shown here is derived from an EMBL/GenBank/DDBJ whole genome shotgun (WGS) entry which is preliminary data.</text>
</comment>